<dbReference type="AlphaFoldDB" id="A0A0B8NAU6"/>
<dbReference type="GO" id="GO:0009231">
    <property type="term" value="P:riboflavin biosynthetic process"/>
    <property type="evidence" value="ECO:0007669"/>
    <property type="project" value="InterPro"/>
</dbReference>
<sequence>MSKVVTGASMSLDGFIAGPGETGFEHLFAWYQSGDVPIPSTHPEIPFNLTRSDADYLRAWLDTVGVYIVGKRLFTLTDGWGGIHPADKPIVVVTHTVPEQWIADHPEAPFTFVTGGVKAAVDVARGIAGEKLVGVSGGDVARQCVEQGLLDEVWVDLVPVLLGGGVPLLGALANAPVLLEAPQIVPGSRVTHLKYRIR</sequence>
<accession>A0A0B8NAU6</accession>
<evidence type="ECO:0000259" key="1">
    <source>
        <dbReference type="Pfam" id="PF01872"/>
    </source>
</evidence>
<gene>
    <name evidence="2" type="ORF">NS506_05020</name>
    <name evidence="3" type="ORF">NSK11_contig00023-0024</name>
</gene>
<dbReference type="SUPFAM" id="SSF53597">
    <property type="entry name" value="Dihydrofolate reductase-like"/>
    <property type="match status" value="1"/>
</dbReference>
<dbReference type="KEGG" id="nsr:NS506_05020"/>
<feature type="domain" description="Bacterial bifunctional deaminase-reductase C-terminal" evidence="1">
    <location>
        <begin position="3"/>
        <end position="170"/>
    </location>
</feature>
<keyword evidence="4" id="KW-1185">Reference proteome</keyword>
<dbReference type="Pfam" id="PF01872">
    <property type="entry name" value="RibD_C"/>
    <property type="match status" value="1"/>
</dbReference>
<evidence type="ECO:0000313" key="4">
    <source>
        <dbReference type="Proteomes" id="UP000037179"/>
    </source>
</evidence>
<reference evidence="3 4" key="2">
    <citation type="journal article" date="2016" name="Genome Announc.">
        <title>Draft Genome Sequence of Erythromycin- and Oxytetracycline-Sensitive Nocardia seriolae Strain U-1 (NBRC 110359).</title>
        <authorList>
            <person name="Imajoh M."/>
            <person name="Sukeda M."/>
            <person name="Shimizu M."/>
            <person name="Yamane J."/>
            <person name="Ohnishi K."/>
            <person name="Oshima S."/>
        </authorList>
    </citation>
    <scope>NUCLEOTIDE SEQUENCE [LARGE SCALE GENOMIC DNA]</scope>
    <source>
        <strain evidence="3 4">U-1</strain>
    </source>
</reference>
<reference evidence="4" key="1">
    <citation type="submission" date="2015-07" db="EMBL/GenBank/DDBJ databases">
        <title>Nocardia seriolae U-1 whole genome shotgun sequence.</title>
        <authorList>
            <person name="Imajoh M."/>
            <person name="Fukumoto Y."/>
            <person name="Sukeda M."/>
            <person name="Yamane J."/>
            <person name="Yamasaki K."/>
            <person name="Shimizu M."/>
            <person name="Ohnishi K."/>
            <person name="Oshima S."/>
        </authorList>
    </citation>
    <scope>NUCLEOTIDE SEQUENCE [LARGE SCALE GENOMIC DNA]</scope>
    <source>
        <strain evidence="4">U-1</strain>
    </source>
</reference>
<dbReference type="InterPro" id="IPR002734">
    <property type="entry name" value="RibDG_C"/>
</dbReference>
<dbReference type="OrthoDB" id="3820697at2"/>
<dbReference type="Gene3D" id="3.40.430.10">
    <property type="entry name" value="Dihydrofolate Reductase, subunit A"/>
    <property type="match status" value="1"/>
</dbReference>
<dbReference type="Proteomes" id="UP000037179">
    <property type="component" value="Unassembled WGS sequence"/>
</dbReference>
<reference evidence="2 5" key="3">
    <citation type="submission" date="2016-10" db="EMBL/GenBank/DDBJ databases">
        <title>Genome sequence of Nocardia seriolae strain EM150506, isolated from Anguila japonica.</title>
        <authorList>
            <person name="Han H.-J."/>
        </authorList>
    </citation>
    <scope>NUCLEOTIDE SEQUENCE [LARGE SCALE GENOMIC DNA]</scope>
    <source>
        <strain evidence="2 5">EM150506</strain>
    </source>
</reference>
<evidence type="ECO:0000313" key="2">
    <source>
        <dbReference type="EMBL" id="APA99066.1"/>
    </source>
</evidence>
<evidence type="ECO:0000313" key="5">
    <source>
        <dbReference type="Proteomes" id="UP000180166"/>
    </source>
</evidence>
<dbReference type="EMBL" id="CP017839">
    <property type="protein sequence ID" value="APA99066.1"/>
    <property type="molecule type" value="Genomic_DNA"/>
</dbReference>
<dbReference type="GeneID" id="93374603"/>
<dbReference type="RefSeq" id="WP_033086704.1">
    <property type="nucleotide sequence ID" value="NZ_AP017900.1"/>
</dbReference>
<organism evidence="3 4">
    <name type="scientific">Nocardia seriolae</name>
    <dbReference type="NCBI Taxonomy" id="37332"/>
    <lineage>
        <taxon>Bacteria</taxon>
        <taxon>Bacillati</taxon>
        <taxon>Actinomycetota</taxon>
        <taxon>Actinomycetes</taxon>
        <taxon>Mycobacteriales</taxon>
        <taxon>Nocardiaceae</taxon>
        <taxon>Nocardia</taxon>
    </lineage>
</organism>
<dbReference type="InterPro" id="IPR024072">
    <property type="entry name" value="DHFR-like_dom_sf"/>
</dbReference>
<dbReference type="Proteomes" id="UP000180166">
    <property type="component" value="Chromosome"/>
</dbReference>
<dbReference type="GO" id="GO:0008703">
    <property type="term" value="F:5-amino-6-(5-phosphoribosylamino)uracil reductase activity"/>
    <property type="evidence" value="ECO:0007669"/>
    <property type="project" value="InterPro"/>
</dbReference>
<proteinExistence type="predicted"/>
<name>A0A0B8NAU6_9NOCA</name>
<protein>
    <recommendedName>
        <fullName evidence="1">Bacterial bifunctional deaminase-reductase C-terminal domain-containing protein</fullName>
    </recommendedName>
</protein>
<evidence type="ECO:0000313" key="3">
    <source>
        <dbReference type="EMBL" id="GAP27775.1"/>
    </source>
</evidence>
<dbReference type="EMBL" id="BBYQ01000023">
    <property type="protein sequence ID" value="GAP27775.1"/>
    <property type="molecule type" value="Genomic_DNA"/>
</dbReference>